<dbReference type="AlphaFoldDB" id="A0AAV4EF44"/>
<protein>
    <submittedName>
        <fullName evidence="2">Uncharacterized protein</fullName>
    </submittedName>
</protein>
<accession>A0AAV4EF44</accession>
<comment type="caution">
    <text evidence="2">The sequence shown here is derived from an EMBL/GenBank/DDBJ whole genome shotgun (WGS) entry which is preliminary data.</text>
</comment>
<feature type="transmembrane region" description="Helical" evidence="1">
    <location>
        <begin position="51"/>
        <end position="84"/>
    </location>
</feature>
<evidence type="ECO:0000313" key="2">
    <source>
        <dbReference type="EMBL" id="GFR58941.1"/>
    </source>
</evidence>
<proteinExistence type="predicted"/>
<name>A0AAV4EF44_9GAST</name>
<gene>
    <name evidence="2" type="ORF">ElyMa_003492000</name>
</gene>
<organism evidence="2 3">
    <name type="scientific">Elysia marginata</name>
    <dbReference type="NCBI Taxonomy" id="1093978"/>
    <lineage>
        <taxon>Eukaryota</taxon>
        <taxon>Metazoa</taxon>
        <taxon>Spiralia</taxon>
        <taxon>Lophotrochozoa</taxon>
        <taxon>Mollusca</taxon>
        <taxon>Gastropoda</taxon>
        <taxon>Heterobranchia</taxon>
        <taxon>Euthyneura</taxon>
        <taxon>Panpulmonata</taxon>
        <taxon>Sacoglossa</taxon>
        <taxon>Placobranchoidea</taxon>
        <taxon>Plakobranchidae</taxon>
        <taxon>Elysia</taxon>
    </lineage>
</organism>
<keyword evidence="1" id="KW-1133">Transmembrane helix</keyword>
<dbReference type="EMBL" id="BMAT01007176">
    <property type="protein sequence ID" value="GFR58941.1"/>
    <property type="molecule type" value="Genomic_DNA"/>
</dbReference>
<evidence type="ECO:0000313" key="3">
    <source>
        <dbReference type="Proteomes" id="UP000762676"/>
    </source>
</evidence>
<evidence type="ECO:0000256" key="1">
    <source>
        <dbReference type="SAM" id="Phobius"/>
    </source>
</evidence>
<dbReference type="Proteomes" id="UP000762676">
    <property type="component" value="Unassembled WGS sequence"/>
</dbReference>
<keyword evidence="3" id="KW-1185">Reference proteome</keyword>
<reference evidence="2 3" key="1">
    <citation type="journal article" date="2021" name="Elife">
        <title>Chloroplast acquisition without the gene transfer in kleptoplastic sea slugs, Plakobranchus ocellatus.</title>
        <authorList>
            <person name="Maeda T."/>
            <person name="Takahashi S."/>
            <person name="Yoshida T."/>
            <person name="Shimamura S."/>
            <person name="Takaki Y."/>
            <person name="Nagai Y."/>
            <person name="Toyoda A."/>
            <person name="Suzuki Y."/>
            <person name="Arimoto A."/>
            <person name="Ishii H."/>
            <person name="Satoh N."/>
            <person name="Nishiyama T."/>
            <person name="Hasebe M."/>
            <person name="Maruyama T."/>
            <person name="Minagawa J."/>
            <person name="Obokata J."/>
            <person name="Shigenobu S."/>
        </authorList>
    </citation>
    <scope>NUCLEOTIDE SEQUENCE [LARGE SCALE GENOMIC DNA]</scope>
</reference>
<keyword evidence="1" id="KW-0472">Membrane</keyword>
<sequence>MFAACVLTESLHPPKANQLYISAIMTMFDGHNAVSSAEWFIQLEVVVLVEVVIVVVVEVVVVVVIVVVGVVVVVVAVVIGVVVVV</sequence>
<keyword evidence="1" id="KW-0812">Transmembrane</keyword>